<comment type="caution">
    <text evidence="3">The sequence shown here is derived from an EMBL/GenBank/DDBJ whole genome shotgun (WGS) entry which is preliminary data.</text>
</comment>
<evidence type="ECO:0000313" key="3">
    <source>
        <dbReference type="EMBL" id="KAJ7756256.1"/>
    </source>
</evidence>
<dbReference type="Proteomes" id="UP001215598">
    <property type="component" value="Unassembled WGS sequence"/>
</dbReference>
<proteinExistence type="predicted"/>
<evidence type="ECO:0000259" key="2">
    <source>
        <dbReference type="PROSITE" id="PS50972"/>
    </source>
</evidence>
<protein>
    <recommendedName>
        <fullName evidence="2">Pterin-binding domain-containing protein</fullName>
    </recommendedName>
</protein>
<evidence type="ECO:0000313" key="4">
    <source>
        <dbReference type="Proteomes" id="UP001215598"/>
    </source>
</evidence>
<reference evidence="3" key="1">
    <citation type="submission" date="2023-03" db="EMBL/GenBank/DDBJ databases">
        <title>Massive genome expansion in bonnet fungi (Mycena s.s.) driven by repeated elements and novel gene families across ecological guilds.</title>
        <authorList>
            <consortium name="Lawrence Berkeley National Laboratory"/>
            <person name="Harder C.B."/>
            <person name="Miyauchi S."/>
            <person name="Viragh M."/>
            <person name="Kuo A."/>
            <person name="Thoen E."/>
            <person name="Andreopoulos B."/>
            <person name="Lu D."/>
            <person name="Skrede I."/>
            <person name="Drula E."/>
            <person name="Henrissat B."/>
            <person name="Morin E."/>
            <person name="Kohler A."/>
            <person name="Barry K."/>
            <person name="LaButti K."/>
            <person name="Morin E."/>
            <person name="Salamov A."/>
            <person name="Lipzen A."/>
            <person name="Mereny Z."/>
            <person name="Hegedus B."/>
            <person name="Baldrian P."/>
            <person name="Stursova M."/>
            <person name="Weitz H."/>
            <person name="Taylor A."/>
            <person name="Grigoriev I.V."/>
            <person name="Nagy L.G."/>
            <person name="Martin F."/>
            <person name="Kauserud H."/>
        </authorList>
    </citation>
    <scope>NUCLEOTIDE SEQUENCE</scope>
    <source>
        <strain evidence="3">CBHHK182m</strain>
    </source>
</reference>
<gene>
    <name evidence="3" type="ORF">B0H16DRAFT_1458253</name>
</gene>
<feature type="domain" description="Pterin-binding" evidence="2">
    <location>
        <begin position="146"/>
        <end position="213"/>
    </location>
</feature>
<keyword evidence="4" id="KW-1185">Reference proteome</keyword>
<dbReference type="EMBL" id="JARKIB010000047">
    <property type="protein sequence ID" value="KAJ7756256.1"/>
    <property type="molecule type" value="Genomic_DNA"/>
</dbReference>
<sequence length="213" mass="23226">MHPSARTSSYATTLSLPNPCSSESSHQGQCQWTRFLIPQKRDDVHFPEARQSNIPFTVCPPDPRQKKIGRGKIQKAEAGMHRTEQRIHIHSPSDAHDDEDGIRARGEHTAEEDQEARTHKVAFVTCAPGSHVVHGQRIGVRATQVFMPSGIIDDRKDDLILGGSAAEQGWQGAFRIRRGMSVEGGVETGGDLDDIGGEASSSCDPESLEAVPE</sequence>
<organism evidence="3 4">
    <name type="scientific">Mycena metata</name>
    <dbReference type="NCBI Taxonomy" id="1033252"/>
    <lineage>
        <taxon>Eukaryota</taxon>
        <taxon>Fungi</taxon>
        <taxon>Dikarya</taxon>
        <taxon>Basidiomycota</taxon>
        <taxon>Agaricomycotina</taxon>
        <taxon>Agaricomycetes</taxon>
        <taxon>Agaricomycetidae</taxon>
        <taxon>Agaricales</taxon>
        <taxon>Marasmiineae</taxon>
        <taxon>Mycenaceae</taxon>
        <taxon>Mycena</taxon>
    </lineage>
</organism>
<accession>A0AAD7J4Y2</accession>
<dbReference type="GO" id="GO:0042558">
    <property type="term" value="P:pteridine-containing compound metabolic process"/>
    <property type="evidence" value="ECO:0007669"/>
    <property type="project" value="InterPro"/>
</dbReference>
<name>A0AAD7J4Y2_9AGAR</name>
<dbReference type="InterPro" id="IPR000489">
    <property type="entry name" value="Pterin-binding_dom"/>
</dbReference>
<feature type="region of interest" description="Disordered" evidence="1">
    <location>
        <begin position="1"/>
        <end position="26"/>
    </location>
</feature>
<dbReference type="PROSITE" id="PS50972">
    <property type="entry name" value="PTERIN_BINDING"/>
    <property type="match status" value="1"/>
</dbReference>
<feature type="region of interest" description="Disordered" evidence="1">
    <location>
        <begin position="183"/>
        <end position="213"/>
    </location>
</feature>
<evidence type="ECO:0000256" key="1">
    <source>
        <dbReference type="SAM" id="MobiDB-lite"/>
    </source>
</evidence>
<dbReference type="AlphaFoldDB" id="A0AAD7J4Y2"/>